<evidence type="ECO:0008006" key="7">
    <source>
        <dbReference type="Google" id="ProtNLM"/>
    </source>
</evidence>
<dbReference type="PANTHER" id="PTHR45662">
    <property type="entry name" value="PHOSPHATIDYLINOSITIDE PHOSPHATASE SAC1"/>
    <property type="match status" value="1"/>
</dbReference>
<evidence type="ECO:0000259" key="4">
    <source>
        <dbReference type="PROSITE" id="PS51791"/>
    </source>
</evidence>
<dbReference type="AlphaFoldDB" id="A0A7C8VCC1"/>
<dbReference type="InterPro" id="IPR002013">
    <property type="entry name" value="SAC_dom"/>
</dbReference>
<dbReference type="PANTHER" id="PTHR45662:SF7">
    <property type="entry name" value="SACI DOMAIN PROTEIN (AFU_ORTHOLOGUE AFUA_1G15890)"/>
    <property type="match status" value="1"/>
</dbReference>
<evidence type="ECO:0000259" key="3">
    <source>
        <dbReference type="PROSITE" id="PS50275"/>
    </source>
</evidence>
<dbReference type="PROSITE" id="PS51791">
    <property type="entry name" value="HSAC2"/>
    <property type="match status" value="1"/>
</dbReference>
<protein>
    <recommendedName>
        <fullName evidence="7">SAC domain-containing protein</fullName>
    </recommendedName>
</protein>
<dbReference type="Pfam" id="PF12456">
    <property type="entry name" value="hSac2"/>
    <property type="match status" value="1"/>
</dbReference>
<dbReference type="GO" id="GO:0043812">
    <property type="term" value="F:phosphatidylinositol-4-phosphate phosphatase activity"/>
    <property type="evidence" value="ECO:0007669"/>
    <property type="project" value="TreeGrafter"/>
</dbReference>
<sequence>MPGLVRKILILAAVDGLLLLPTGPRSRGQGPTKISYKTGAVNASTDETPVSQAVASGNSFEAVGIAGLLSVPSGSWLIAITKRSQVAEVKGRQIFVISDIALIPLHSKSEAEAAILRVKAKAVKRSSSNAGIEDIDSDDDYDGESILSSDDDVSDDPPRRPNHHRTLSSSIAEDVIGKKGVYGRFAERWFSKRGWQVDRNRLQGLSGKGEIGGESFPMRKMRSRTGSPDSEAAEKAISPALDEQAQESQGERTLTGDSTGADAPTDPDQPIEEPVDSEVIEGVANSLTPKLLRTTKLLLSASRSFYFSYDYDITRSISKQTSATSSEVPLHKNVDTEFFWNRHLLEPFIESGQHHFALPLMQGFVAQQHFQIPNKEGYSRNFLLTLLSRRSINRAGLRYLRRGVDEHGYVANCVETEQLLSDIDKNAEYSFVQIRGSIPLFFQQSPYALKPKPILMHSEPANKSAFQTHFKRMKDRYGEIQAVNLVERHGFEAIVGNMYEKCATELDDPKIKFEWFDFHSECRGMKFENVNLLLDRVGDVVEEFGWTEEKDDKIERSQAGIIRTNCMDCLDRTNVVMSNFARRAIEIQLTRLNIDPTKLETSLNFMNLLWADNGDAVSKQYSSTAALKGDFTRTKKRNISGALADFGLTLTRFWNNIIGDFFTQAAIDYLLGNVSAQIFVEFEAKMMSGDPAVSVSKVRQNAIETSCRLVIADSNEEMIGGWTLRTPGEENTLRTFPFKEIVLLLTDAALYFCKFDFSMDKVSAFERISLENVKGLQYGMSLPGSISVPNERADIISRCLHYLNSDVCASE</sequence>
<organism evidence="5 6">
    <name type="scientific">Orbilia oligospora</name>
    <name type="common">Nematode-trapping fungus</name>
    <name type="synonym">Arthrobotrys oligospora</name>
    <dbReference type="NCBI Taxonomy" id="2813651"/>
    <lineage>
        <taxon>Eukaryota</taxon>
        <taxon>Fungi</taxon>
        <taxon>Dikarya</taxon>
        <taxon>Ascomycota</taxon>
        <taxon>Pezizomycotina</taxon>
        <taxon>Orbiliomycetes</taxon>
        <taxon>Orbiliales</taxon>
        <taxon>Orbiliaceae</taxon>
        <taxon>Orbilia</taxon>
    </lineage>
</organism>
<proteinExistence type="predicted"/>
<dbReference type="EMBL" id="JAABOJ010000051">
    <property type="protein sequence ID" value="KAF3273629.1"/>
    <property type="molecule type" value="Genomic_DNA"/>
</dbReference>
<dbReference type="OrthoDB" id="405996at2759"/>
<feature type="compositionally biased region" description="Polar residues" evidence="1">
    <location>
        <begin position="246"/>
        <end position="258"/>
    </location>
</feature>
<feature type="signal peptide" evidence="2">
    <location>
        <begin position="1"/>
        <end position="16"/>
    </location>
</feature>
<dbReference type="GO" id="GO:0005783">
    <property type="term" value="C:endoplasmic reticulum"/>
    <property type="evidence" value="ECO:0007669"/>
    <property type="project" value="TreeGrafter"/>
</dbReference>
<gene>
    <name evidence="5" type="ORF">TWF970_008985</name>
</gene>
<evidence type="ECO:0000313" key="5">
    <source>
        <dbReference type="EMBL" id="KAF3273629.1"/>
    </source>
</evidence>
<feature type="region of interest" description="Disordered" evidence="1">
    <location>
        <begin position="204"/>
        <end position="273"/>
    </location>
</feature>
<feature type="domain" description="HSac2" evidence="4">
    <location>
        <begin position="693"/>
        <end position="811"/>
    </location>
</feature>
<dbReference type="Proteomes" id="UP000474640">
    <property type="component" value="Unassembled WGS sequence"/>
</dbReference>
<accession>A0A7C8VCC1</accession>
<name>A0A7C8VCC1_ORBOL</name>
<evidence type="ECO:0000256" key="2">
    <source>
        <dbReference type="SAM" id="SignalP"/>
    </source>
</evidence>
<dbReference type="InterPro" id="IPR022158">
    <property type="entry name" value="Inositol_phosphatase"/>
</dbReference>
<evidence type="ECO:0000256" key="1">
    <source>
        <dbReference type="SAM" id="MobiDB-lite"/>
    </source>
</evidence>
<dbReference type="PROSITE" id="PS50275">
    <property type="entry name" value="SAC"/>
    <property type="match status" value="1"/>
</dbReference>
<feature type="chain" id="PRO_5028968065" description="SAC domain-containing protein" evidence="2">
    <location>
        <begin position="17"/>
        <end position="811"/>
    </location>
</feature>
<dbReference type="Pfam" id="PF02383">
    <property type="entry name" value="Syja_N"/>
    <property type="match status" value="1"/>
</dbReference>
<reference evidence="5 6" key="1">
    <citation type="submission" date="2020-01" db="EMBL/GenBank/DDBJ databases">
        <authorList>
            <person name="Palmer J.M."/>
        </authorList>
    </citation>
    <scope>NUCLEOTIDE SEQUENCE [LARGE SCALE GENOMIC DNA]</scope>
    <source>
        <strain evidence="5 6">TWF970</strain>
    </source>
</reference>
<dbReference type="InterPro" id="IPR034753">
    <property type="entry name" value="hSac2"/>
</dbReference>
<feature type="region of interest" description="Disordered" evidence="1">
    <location>
        <begin position="127"/>
        <end position="171"/>
    </location>
</feature>
<feature type="compositionally biased region" description="Acidic residues" evidence="1">
    <location>
        <begin position="133"/>
        <end position="155"/>
    </location>
</feature>
<keyword evidence="2" id="KW-0732">Signal</keyword>
<comment type="caution">
    <text evidence="5">The sequence shown here is derived from an EMBL/GenBank/DDBJ whole genome shotgun (WGS) entry which is preliminary data.</text>
</comment>
<feature type="domain" description="SAC" evidence="3">
    <location>
        <begin position="299"/>
        <end position="623"/>
    </location>
</feature>
<dbReference type="GO" id="GO:0046856">
    <property type="term" value="P:phosphatidylinositol dephosphorylation"/>
    <property type="evidence" value="ECO:0007669"/>
    <property type="project" value="TreeGrafter"/>
</dbReference>
<evidence type="ECO:0000313" key="6">
    <source>
        <dbReference type="Proteomes" id="UP000474640"/>
    </source>
</evidence>